<evidence type="ECO:0000256" key="1">
    <source>
        <dbReference type="ARBA" id="ARBA00022505"/>
    </source>
</evidence>
<proteinExistence type="predicted"/>
<dbReference type="InterPro" id="IPR036856">
    <property type="entry name" value="Ald_Oxase/Xan_DH_a/b_sf"/>
</dbReference>
<dbReference type="Gene3D" id="3.30.365.10">
    <property type="entry name" value="Aldehyde oxidase/xanthine dehydrogenase, molybdopterin binding domain"/>
    <property type="match status" value="4"/>
</dbReference>
<dbReference type="EMBL" id="JACOMF010000011">
    <property type="protein sequence ID" value="MBC4015962.1"/>
    <property type="molecule type" value="Genomic_DNA"/>
</dbReference>
<dbReference type="Pfam" id="PF02738">
    <property type="entry name" value="MoCoBD_1"/>
    <property type="match status" value="1"/>
</dbReference>
<dbReference type="Pfam" id="PF01315">
    <property type="entry name" value="Ald_Xan_dh_C"/>
    <property type="match status" value="1"/>
</dbReference>
<dbReference type="InterPro" id="IPR037165">
    <property type="entry name" value="AldOxase/xan_DH_Mopterin-bd_sf"/>
</dbReference>
<dbReference type="InterPro" id="IPR046867">
    <property type="entry name" value="AldOxase/xan_DH_MoCoBD2"/>
</dbReference>
<dbReference type="SMART" id="SM01008">
    <property type="entry name" value="Ald_Xan_dh_C"/>
    <property type="match status" value="1"/>
</dbReference>
<evidence type="ECO:0000259" key="3">
    <source>
        <dbReference type="SMART" id="SM01008"/>
    </source>
</evidence>
<protein>
    <submittedName>
        <fullName evidence="4">Xanthine dehydrogenase family protein molybdopterin-binding subunit</fullName>
    </submittedName>
</protein>
<evidence type="ECO:0000256" key="2">
    <source>
        <dbReference type="ARBA" id="ARBA00023002"/>
    </source>
</evidence>
<dbReference type="GO" id="GO:0016491">
    <property type="term" value="F:oxidoreductase activity"/>
    <property type="evidence" value="ECO:0007669"/>
    <property type="project" value="UniProtKB-KW"/>
</dbReference>
<dbReference type="Proteomes" id="UP000600101">
    <property type="component" value="Unassembled WGS sequence"/>
</dbReference>
<dbReference type="InterPro" id="IPR016208">
    <property type="entry name" value="Ald_Oxase/xanthine_DH-like"/>
</dbReference>
<keyword evidence="2" id="KW-0560">Oxidoreductase</keyword>
<dbReference type="InterPro" id="IPR000674">
    <property type="entry name" value="Ald_Oxase/Xan_DH_a/b"/>
</dbReference>
<dbReference type="PANTHER" id="PTHR11908:SF132">
    <property type="entry name" value="ALDEHYDE OXIDASE 1-RELATED"/>
    <property type="match status" value="1"/>
</dbReference>
<dbReference type="Pfam" id="PF20256">
    <property type="entry name" value="MoCoBD_2"/>
    <property type="match status" value="1"/>
</dbReference>
<dbReference type="AlphaFoldDB" id="A0A9X0R0C3"/>
<dbReference type="Gene3D" id="3.90.1170.50">
    <property type="entry name" value="Aldehyde oxidase/xanthine dehydrogenase, a/b hammerhead"/>
    <property type="match status" value="1"/>
</dbReference>
<dbReference type="RefSeq" id="WP_186770737.1">
    <property type="nucleotide sequence ID" value="NZ_JACOMF010000011.1"/>
</dbReference>
<accession>A0A9X0R0C3</accession>
<dbReference type="GO" id="GO:0005506">
    <property type="term" value="F:iron ion binding"/>
    <property type="evidence" value="ECO:0007669"/>
    <property type="project" value="InterPro"/>
</dbReference>
<keyword evidence="1" id="KW-0500">Molybdenum</keyword>
<reference evidence="4" key="1">
    <citation type="submission" date="2020-08" db="EMBL/GenBank/DDBJ databases">
        <authorList>
            <person name="Hu Y."/>
            <person name="Nguyen S.V."/>
            <person name="Li F."/>
            <person name="Fanning S."/>
        </authorList>
    </citation>
    <scope>NUCLEOTIDE SEQUENCE</scope>
    <source>
        <strain evidence="4">SYSU D8009</strain>
    </source>
</reference>
<dbReference type="SUPFAM" id="SSF54665">
    <property type="entry name" value="CO dehydrogenase molybdoprotein N-domain-like"/>
    <property type="match status" value="1"/>
</dbReference>
<comment type="caution">
    <text evidence="4">The sequence shown here is derived from an EMBL/GenBank/DDBJ whole genome shotgun (WGS) entry which is preliminary data.</text>
</comment>
<organism evidence="4 5">
    <name type="scientific">Siccirubricoccus deserti</name>
    <dbReference type="NCBI Taxonomy" id="2013562"/>
    <lineage>
        <taxon>Bacteria</taxon>
        <taxon>Pseudomonadati</taxon>
        <taxon>Pseudomonadota</taxon>
        <taxon>Alphaproteobacteria</taxon>
        <taxon>Acetobacterales</taxon>
        <taxon>Roseomonadaceae</taxon>
        <taxon>Siccirubricoccus</taxon>
    </lineage>
</organism>
<feature type="domain" description="Aldehyde oxidase/xanthine dehydrogenase a/b hammerhead" evidence="3">
    <location>
        <begin position="20"/>
        <end position="133"/>
    </location>
</feature>
<name>A0A9X0R0C3_9PROT</name>
<dbReference type="InterPro" id="IPR008274">
    <property type="entry name" value="AldOxase/xan_DH_MoCoBD1"/>
</dbReference>
<evidence type="ECO:0000313" key="5">
    <source>
        <dbReference type="Proteomes" id="UP000600101"/>
    </source>
</evidence>
<keyword evidence="5" id="KW-1185">Reference proteome</keyword>
<sequence>MPDTMIGQSPIRIDGRAKVTGAARYPSDVVVPNPAWAFLVTSAIALGRITAIEEAEARAVPGVLEILTHRNMRGTVRDAGFFAAGGYAAETIRPLEDDRIWHDGQIVAMVLADSFEAAREAAFRLRVDYAAVTPAAGFGSASATTEPAAKARQGHEDPQVGDADAAFAAAPVKIEADYATPTQHHNPIELFTTTALWEGGKLVIHEPSQYVTGIRHGVATQLGLDPQQVRVESHYVGGAFGSKGSLTQRTALVAIAARRLGRPVKLVPTRDQGFTIATYRAETRQHVKLAADRDGKLQALVHEGTEVTSRPDPYKVAGTQTTARMYDCPNVRTKVTLLHADRNTPGFMRSPPEVPYMFALESAVDELAVALKLDPIELRRRNDSKKEPIKGLPWSSRGLMRCYEAGAEAFGWSRRNPEPRSMREGDWLIGWGCASTIYPTHIGAATARVTLTPDGQARVQTAAHDIGTGAYTVIAQAAAEMLGLPLEKVQVALGDSDLPPAPVAGGSNTTASVCNVVAEACGQIRARLARAAVEDGPLKGRDPASLKLVSGELRAADGTAEALPEAMSRAANGAIEAYAEYLPQGMPKESMRKLYSGKQALGGGIAEGPLAMAAFGAEFVEVRVHARTAEVRVPRVLGAFAAGRIVNPRTARSQLMGGLIWGIGSALHEETEIDHGRARYVNDNILEYLIPVNADAPKVEVMLLEETDTGVNPLGIKGLGELGNVGTNAAIANAVFHATGRRARELPIRIESLL</sequence>
<dbReference type="PANTHER" id="PTHR11908">
    <property type="entry name" value="XANTHINE DEHYDROGENASE"/>
    <property type="match status" value="1"/>
</dbReference>
<dbReference type="SUPFAM" id="SSF56003">
    <property type="entry name" value="Molybdenum cofactor-binding domain"/>
    <property type="match status" value="1"/>
</dbReference>
<evidence type="ECO:0000313" key="4">
    <source>
        <dbReference type="EMBL" id="MBC4015962.1"/>
    </source>
</evidence>
<gene>
    <name evidence="4" type="ORF">H7965_11575</name>
</gene>